<proteinExistence type="predicted"/>
<keyword evidence="3" id="KW-1185">Reference proteome</keyword>
<gene>
    <name evidence="2" type="ORF">SAMN05216353_12853</name>
</gene>
<reference evidence="3" key="1">
    <citation type="submission" date="2016-10" db="EMBL/GenBank/DDBJ databases">
        <authorList>
            <person name="Varghese N."/>
            <person name="Submissions S."/>
        </authorList>
    </citation>
    <scope>NUCLEOTIDE SEQUENCE [LARGE SCALE GENOMIC DNA]</scope>
    <source>
        <strain evidence="3">FP5</strain>
    </source>
</reference>
<dbReference type="EMBL" id="FOOG01000028">
    <property type="protein sequence ID" value="SFG22221.1"/>
    <property type="molecule type" value="Genomic_DNA"/>
</dbReference>
<accession>A0A1I2Q9C3</accession>
<evidence type="ECO:0000313" key="2">
    <source>
        <dbReference type="EMBL" id="SFG22221.1"/>
    </source>
</evidence>
<name>A0A1I2Q9C3_9BACI</name>
<keyword evidence="1" id="KW-0175">Coiled coil</keyword>
<dbReference type="Proteomes" id="UP000198897">
    <property type="component" value="Unassembled WGS sequence"/>
</dbReference>
<evidence type="ECO:0000256" key="1">
    <source>
        <dbReference type="SAM" id="Coils"/>
    </source>
</evidence>
<dbReference type="AlphaFoldDB" id="A0A1I2Q9C3"/>
<dbReference type="RefSeq" id="WP_175477893.1">
    <property type="nucleotide sequence ID" value="NZ_FOOG01000028.1"/>
</dbReference>
<organism evidence="2 3">
    <name type="scientific">Halobacillus alkaliphilus</name>
    <dbReference type="NCBI Taxonomy" id="396056"/>
    <lineage>
        <taxon>Bacteria</taxon>
        <taxon>Bacillati</taxon>
        <taxon>Bacillota</taxon>
        <taxon>Bacilli</taxon>
        <taxon>Bacillales</taxon>
        <taxon>Bacillaceae</taxon>
        <taxon>Halobacillus</taxon>
    </lineage>
</organism>
<evidence type="ECO:0000313" key="3">
    <source>
        <dbReference type="Proteomes" id="UP000198897"/>
    </source>
</evidence>
<sequence>MNGLIIIVVIILSLWSITNTLQKLTNKVLEKQDQQNQLLEEIKVKLESNSNGKNE</sequence>
<protein>
    <submittedName>
        <fullName evidence="2">Uncharacterized protein</fullName>
    </submittedName>
</protein>
<feature type="coiled-coil region" evidence="1">
    <location>
        <begin position="21"/>
        <end position="49"/>
    </location>
</feature>